<dbReference type="Pfam" id="PF00682">
    <property type="entry name" value="HMGL-like"/>
    <property type="match status" value="1"/>
</dbReference>
<dbReference type="GO" id="GO:0004419">
    <property type="term" value="F:hydroxymethylglutaryl-CoA lyase activity"/>
    <property type="evidence" value="ECO:0007669"/>
    <property type="project" value="UniProtKB-EC"/>
</dbReference>
<dbReference type="OrthoDB" id="9784013at2"/>
<dbReference type="Proteomes" id="UP000225972">
    <property type="component" value="Unassembled WGS sequence"/>
</dbReference>
<evidence type="ECO:0000256" key="2">
    <source>
        <dbReference type="ARBA" id="ARBA00022723"/>
    </source>
</evidence>
<evidence type="ECO:0000259" key="4">
    <source>
        <dbReference type="PROSITE" id="PS50991"/>
    </source>
</evidence>
<feature type="domain" description="Pyruvate carboxyltransferase" evidence="4">
    <location>
        <begin position="5"/>
        <end position="272"/>
    </location>
</feature>
<protein>
    <submittedName>
        <fullName evidence="5">Hydroxymethylglutaryl-CoA lyase YngG</fullName>
        <ecNumber evidence="5">4.1.3.4</ecNumber>
    </submittedName>
</protein>
<dbReference type="AlphaFoldDB" id="A0A238JCY1"/>
<evidence type="ECO:0000256" key="3">
    <source>
        <dbReference type="ARBA" id="ARBA00023239"/>
    </source>
</evidence>
<dbReference type="RefSeq" id="WP_099245983.1">
    <property type="nucleotide sequence ID" value="NZ_FXXP01000002.1"/>
</dbReference>
<dbReference type="FunFam" id="3.20.20.70:FF:000071">
    <property type="entry name" value="Hydroxymethylglutaryl-CoA lyase"/>
    <property type="match status" value="1"/>
</dbReference>
<dbReference type="GO" id="GO:0006552">
    <property type="term" value="P:L-leucine catabolic process"/>
    <property type="evidence" value="ECO:0007669"/>
    <property type="project" value="TreeGrafter"/>
</dbReference>
<evidence type="ECO:0000313" key="6">
    <source>
        <dbReference type="Proteomes" id="UP000225972"/>
    </source>
</evidence>
<name>A0A238JCY1_9RHOB</name>
<dbReference type="InterPro" id="IPR000891">
    <property type="entry name" value="PYR_CT"/>
</dbReference>
<keyword evidence="6" id="KW-1185">Reference proteome</keyword>
<accession>A0A238JCY1</accession>
<dbReference type="GO" id="GO:0046951">
    <property type="term" value="P:ketone body biosynthetic process"/>
    <property type="evidence" value="ECO:0007669"/>
    <property type="project" value="TreeGrafter"/>
</dbReference>
<dbReference type="InterPro" id="IPR043594">
    <property type="entry name" value="HMGL"/>
</dbReference>
<dbReference type="Gene3D" id="3.20.20.70">
    <property type="entry name" value="Aldolase class I"/>
    <property type="match status" value="1"/>
</dbReference>
<dbReference type="SUPFAM" id="SSF51569">
    <property type="entry name" value="Aldolase"/>
    <property type="match status" value="1"/>
</dbReference>
<reference evidence="6" key="1">
    <citation type="submission" date="2017-05" db="EMBL/GenBank/DDBJ databases">
        <authorList>
            <person name="Rodrigo-Torres L."/>
            <person name="Arahal R. D."/>
            <person name="Lucena T."/>
        </authorList>
    </citation>
    <scope>NUCLEOTIDE SEQUENCE [LARGE SCALE GENOMIC DNA]</scope>
    <source>
        <strain evidence="6">CECT 8649</strain>
    </source>
</reference>
<dbReference type="PROSITE" id="PS50991">
    <property type="entry name" value="PYR_CT"/>
    <property type="match status" value="1"/>
</dbReference>
<sequence>MSNYVEIFEVGPRDGLQNEKRQIPTAEKIALVDCLSTAGFKRIECASFVSPKWVPQMGDSADVLAGIARKTGVSCAALTPNMRGLDGAIAAKADEVAIFGSASEGFSKANINATIAESLERFAPVAKAAQEAGLPVRGYVSCVVECPYDGAVDPSQVAKVVAALRDMGCYEISLGDTIGRGSPAMVDTMLKAIVQEMPAEKLAGHFHDTGGLALDNIEVALSHGLRVFDAAVGGLGGCPYAPGAAGNVATEAVHDRLIALGYQTGLDRDVLEQAADMARAMRLA</sequence>
<dbReference type="GO" id="GO:0046872">
    <property type="term" value="F:metal ion binding"/>
    <property type="evidence" value="ECO:0007669"/>
    <property type="project" value="UniProtKB-KW"/>
</dbReference>
<dbReference type="NCBIfam" id="NF004283">
    <property type="entry name" value="PRK05692.1"/>
    <property type="match status" value="1"/>
</dbReference>
<proteinExistence type="inferred from homology"/>
<evidence type="ECO:0000256" key="1">
    <source>
        <dbReference type="ARBA" id="ARBA00009405"/>
    </source>
</evidence>
<evidence type="ECO:0000313" key="5">
    <source>
        <dbReference type="EMBL" id="SMX28560.1"/>
    </source>
</evidence>
<gene>
    <name evidence="5" type="primary">yngG</name>
    <name evidence="5" type="ORF">TRP8649_02685</name>
</gene>
<keyword evidence="3 5" id="KW-0456">Lyase</keyword>
<dbReference type="PANTHER" id="PTHR42738">
    <property type="entry name" value="HYDROXYMETHYLGLUTARYL-COA LYASE"/>
    <property type="match status" value="1"/>
</dbReference>
<comment type="similarity">
    <text evidence="1">Belongs to the HMG-CoA lyase family.</text>
</comment>
<keyword evidence="2" id="KW-0479">Metal-binding</keyword>
<dbReference type="InterPro" id="IPR013785">
    <property type="entry name" value="Aldolase_TIM"/>
</dbReference>
<dbReference type="EC" id="4.1.3.4" evidence="5"/>
<dbReference type="PANTHER" id="PTHR42738:SF7">
    <property type="entry name" value="HYDROXYMETHYLGLUTARYL-COA LYASE"/>
    <property type="match status" value="1"/>
</dbReference>
<dbReference type="EMBL" id="FXXP01000002">
    <property type="protein sequence ID" value="SMX28560.1"/>
    <property type="molecule type" value="Genomic_DNA"/>
</dbReference>
<dbReference type="CDD" id="cd07938">
    <property type="entry name" value="DRE_TIM_HMGL"/>
    <property type="match status" value="1"/>
</dbReference>
<organism evidence="5 6">
    <name type="scientific">Pelagimonas phthalicica</name>
    <dbReference type="NCBI Taxonomy" id="1037362"/>
    <lineage>
        <taxon>Bacteria</taxon>
        <taxon>Pseudomonadati</taxon>
        <taxon>Pseudomonadota</taxon>
        <taxon>Alphaproteobacteria</taxon>
        <taxon>Rhodobacterales</taxon>
        <taxon>Roseobacteraceae</taxon>
        <taxon>Pelagimonas</taxon>
    </lineage>
</organism>